<dbReference type="GO" id="GO:0005507">
    <property type="term" value="F:copper ion binding"/>
    <property type="evidence" value="ECO:0007669"/>
    <property type="project" value="TreeGrafter"/>
</dbReference>
<organism evidence="17 18">
    <name type="scientific">Stutzerimonas stutzeri</name>
    <name type="common">Pseudomonas stutzeri</name>
    <dbReference type="NCBI Taxonomy" id="316"/>
    <lineage>
        <taxon>Bacteria</taxon>
        <taxon>Pseudomonadati</taxon>
        <taxon>Pseudomonadota</taxon>
        <taxon>Gammaproteobacteria</taxon>
        <taxon>Pseudomonadales</taxon>
        <taxon>Pseudomonadaceae</taxon>
        <taxon>Stutzerimonas</taxon>
    </lineage>
</organism>
<dbReference type="SUPFAM" id="SSF81665">
    <property type="entry name" value="Calcium ATPase, transmembrane domain M"/>
    <property type="match status" value="1"/>
</dbReference>
<dbReference type="EMBL" id="CP007509">
    <property type="protein sequence ID" value="AHY43320.1"/>
    <property type="molecule type" value="Genomic_DNA"/>
</dbReference>
<dbReference type="GO" id="GO:0055070">
    <property type="term" value="P:copper ion homeostasis"/>
    <property type="evidence" value="ECO:0007669"/>
    <property type="project" value="TreeGrafter"/>
</dbReference>
<dbReference type="SUPFAM" id="SSF56784">
    <property type="entry name" value="HAD-like"/>
    <property type="match status" value="1"/>
</dbReference>
<feature type="transmembrane region" description="Helical" evidence="15">
    <location>
        <begin position="754"/>
        <end position="770"/>
    </location>
</feature>
<evidence type="ECO:0000256" key="13">
    <source>
        <dbReference type="ARBA" id="ARBA00023065"/>
    </source>
</evidence>
<dbReference type="AlphaFoldDB" id="A0A023WUC1"/>
<dbReference type="GO" id="GO:0005886">
    <property type="term" value="C:plasma membrane"/>
    <property type="evidence" value="ECO:0007669"/>
    <property type="project" value="UniProtKB-SubCell"/>
</dbReference>
<dbReference type="InterPro" id="IPR059000">
    <property type="entry name" value="ATPase_P-type_domA"/>
</dbReference>
<keyword evidence="10" id="KW-0460">Magnesium</keyword>
<dbReference type="FunFam" id="2.70.150.10:FF:000002">
    <property type="entry name" value="Copper-transporting ATPase 1, putative"/>
    <property type="match status" value="1"/>
</dbReference>
<proteinExistence type="inferred from homology"/>
<dbReference type="OrthoDB" id="9814270at2"/>
<dbReference type="InterPro" id="IPR001757">
    <property type="entry name" value="P_typ_ATPase"/>
</dbReference>
<dbReference type="CDD" id="cd00371">
    <property type="entry name" value="HMA"/>
    <property type="match status" value="1"/>
</dbReference>
<keyword evidence="5" id="KW-0597">Phosphoprotein</keyword>
<comment type="subcellular location">
    <subcellularLocation>
        <location evidence="1">Cell membrane</location>
        <topology evidence="1">Multi-pass membrane protein</topology>
    </subcellularLocation>
</comment>
<feature type="transmembrane region" description="Helical" evidence="15">
    <location>
        <begin position="427"/>
        <end position="449"/>
    </location>
</feature>
<dbReference type="PANTHER" id="PTHR43520:SF5">
    <property type="entry name" value="CATION-TRANSPORTING P-TYPE ATPASE-RELATED"/>
    <property type="match status" value="1"/>
</dbReference>
<dbReference type="PATRIC" id="fig|316.97.peg.2571"/>
<evidence type="ECO:0000256" key="3">
    <source>
        <dbReference type="ARBA" id="ARBA00022448"/>
    </source>
</evidence>
<keyword evidence="3" id="KW-0813">Transport</keyword>
<dbReference type="NCBIfam" id="TIGR01511">
    <property type="entry name" value="ATPase-IB1_Cu"/>
    <property type="match status" value="1"/>
</dbReference>
<keyword evidence="14 15" id="KW-0472">Membrane</keyword>
<feature type="transmembrane region" description="Helical" evidence="15">
    <location>
        <begin position="246"/>
        <end position="268"/>
    </location>
</feature>
<dbReference type="Pfam" id="PF00122">
    <property type="entry name" value="E1-E2_ATPase"/>
    <property type="match status" value="1"/>
</dbReference>
<dbReference type="InterPro" id="IPR023299">
    <property type="entry name" value="ATPase_P-typ_cyto_dom_N"/>
</dbReference>
<dbReference type="Gene3D" id="3.40.50.1000">
    <property type="entry name" value="HAD superfamily/HAD-like"/>
    <property type="match status" value="1"/>
</dbReference>
<name>A0A023WUC1_STUST</name>
<evidence type="ECO:0000256" key="5">
    <source>
        <dbReference type="ARBA" id="ARBA00022553"/>
    </source>
</evidence>
<evidence type="ECO:0000256" key="8">
    <source>
        <dbReference type="ARBA" id="ARBA00022741"/>
    </source>
</evidence>
<evidence type="ECO:0000256" key="10">
    <source>
        <dbReference type="ARBA" id="ARBA00022842"/>
    </source>
</evidence>
<evidence type="ECO:0000256" key="4">
    <source>
        <dbReference type="ARBA" id="ARBA00022475"/>
    </source>
</evidence>
<dbReference type="Gene3D" id="3.30.70.100">
    <property type="match status" value="1"/>
</dbReference>
<evidence type="ECO:0000313" key="17">
    <source>
        <dbReference type="EMBL" id="AHY43320.1"/>
    </source>
</evidence>
<feature type="transmembrane region" description="Helical" evidence="15">
    <location>
        <begin position="214"/>
        <end position="234"/>
    </location>
</feature>
<comment type="similarity">
    <text evidence="2 15">Belongs to the cation transport ATPase (P-type) (TC 3.A.3) family. Type IB subfamily.</text>
</comment>
<dbReference type="CDD" id="cd02079">
    <property type="entry name" value="P-type_ATPase_HM"/>
    <property type="match status" value="1"/>
</dbReference>
<dbReference type="Gene3D" id="3.40.1110.10">
    <property type="entry name" value="Calcium-transporting ATPase, cytoplasmic domain N"/>
    <property type="match status" value="1"/>
</dbReference>
<dbReference type="KEGG" id="pstu:UIB01_12855"/>
<evidence type="ECO:0000256" key="12">
    <source>
        <dbReference type="ARBA" id="ARBA00022989"/>
    </source>
</evidence>
<dbReference type="SUPFAM" id="SSF81653">
    <property type="entry name" value="Calcium ATPase, transduction domain A"/>
    <property type="match status" value="1"/>
</dbReference>
<keyword evidence="13" id="KW-0406">Ion transport</keyword>
<dbReference type="Proteomes" id="UP000025238">
    <property type="component" value="Chromosome"/>
</dbReference>
<dbReference type="InterPro" id="IPR008250">
    <property type="entry name" value="ATPase_P-typ_transduc_dom_A_sf"/>
</dbReference>
<keyword evidence="8 15" id="KW-0547">Nucleotide-binding</keyword>
<sequence length="815" mass="87365">MAKPLPCYHCGLPVPAGSAFQARVLGETRALCCPGCQAVAEAIVKGGLESYYQHRSDTAINPQSLPQELGEEMALYDRKDVQQPFVQHQGELASTSLMIEGISCAACGWLIERHLRNLSGVAEATLNLSNHRLNVRWSDAQLPLSELLGELRRIGYAAHPYHADQAAERLASENRRSLRQLGVAGLLWMQVMMATMATWPEFNLDLSESFFVTLRWTALLLTTPIVFYCCTDFFKGALRDLRTRHLTMDVSVSLAIGGAYVAGIWSTITGQGELYFDAVGMFALFLLAGRYLERRARERTAAATAQLVNLLPASCLKLDAEGHSHRILLSELQLGDHVLVQPGALIPADGLIISGQSSVDESVLTGEYLPLPRGAGDAVTAGTLNVEGPLTLEVQALGDDTRLSAIVRLLERAQADKPKLAELADRVAQWFLLVVLLVATVVGLVWWQIDPQRAFWIVLALLVATCPCALSLATPTALTTATGTLHKLGLLLTRGHVLEGLNHIDTVVFDKTGTLTEGRLTLSAVHTLGSLDADTCLALAAALENRSEHPIARAFGRAPLAAESVETVPGLGLQGSVEGRCLRIGQPSFVAEGFAQPAPAIPGDQGQWLLLGDEHGPLAWLVLDDRLRDDAPALLEACRARGWQTLLLSGDSSPMVGQIAQELGIDQAEGGMTPAAKLTRLQALQAQGHRVLMLGDGVNDVPVLAAADISVAMGSATDLAKTSADAVLLSNRLSSLAQAFDVARRSRRIIIENLAWASLYNGLILPFAAIGWVTPLWAALGMSISSLLVVLNALRLTRQPANQADHPAGIAIARP</sequence>
<reference evidence="17 18" key="1">
    <citation type="submission" date="2014-03" db="EMBL/GenBank/DDBJ databases">
        <title>Complete genome sequence of Pseudomonas stutzeri 19SMN4.</title>
        <authorList>
            <person name="Brunet-Galmes I."/>
            <person name="Nogales B."/>
            <person name="Busquets A."/>
            <person name="Pena A."/>
            <person name="Gomila M."/>
            <person name="Garcia-Valdes E."/>
            <person name="Lalucat J."/>
            <person name="Bennasar A."/>
            <person name="Bosch R."/>
        </authorList>
    </citation>
    <scope>NUCLEOTIDE SEQUENCE [LARGE SCALE GENOMIC DNA]</scope>
    <source>
        <strain evidence="17 18">19SMN4</strain>
    </source>
</reference>
<dbReference type="PROSITE" id="PS50846">
    <property type="entry name" value="HMA_2"/>
    <property type="match status" value="1"/>
</dbReference>
<dbReference type="InterPro" id="IPR018303">
    <property type="entry name" value="ATPase_P-typ_P_site"/>
</dbReference>
<dbReference type="PROSITE" id="PS00154">
    <property type="entry name" value="ATPASE_E1_E2"/>
    <property type="match status" value="1"/>
</dbReference>
<keyword evidence="12 15" id="KW-1133">Transmembrane helix</keyword>
<evidence type="ECO:0000256" key="7">
    <source>
        <dbReference type="ARBA" id="ARBA00022723"/>
    </source>
</evidence>
<evidence type="ECO:0000313" key="18">
    <source>
        <dbReference type="Proteomes" id="UP000025238"/>
    </source>
</evidence>
<dbReference type="InterPro" id="IPR023214">
    <property type="entry name" value="HAD_sf"/>
</dbReference>
<dbReference type="SUPFAM" id="SSF55008">
    <property type="entry name" value="HMA, heavy metal-associated domain"/>
    <property type="match status" value="1"/>
</dbReference>
<dbReference type="PANTHER" id="PTHR43520">
    <property type="entry name" value="ATP7, ISOFORM B"/>
    <property type="match status" value="1"/>
</dbReference>
<dbReference type="Gene3D" id="2.70.150.10">
    <property type="entry name" value="Calcium-transporting ATPase, cytoplasmic transduction domain A"/>
    <property type="match status" value="1"/>
</dbReference>
<feature type="transmembrane region" description="Helical" evidence="15">
    <location>
        <begin position="776"/>
        <end position="794"/>
    </location>
</feature>
<evidence type="ECO:0000256" key="14">
    <source>
        <dbReference type="ARBA" id="ARBA00023136"/>
    </source>
</evidence>
<dbReference type="InterPro" id="IPR027256">
    <property type="entry name" value="P-typ_ATPase_IB"/>
</dbReference>
<feature type="transmembrane region" description="Helical" evidence="15">
    <location>
        <begin position="274"/>
        <end position="292"/>
    </location>
</feature>
<dbReference type="InterPro" id="IPR006121">
    <property type="entry name" value="HMA_dom"/>
</dbReference>
<dbReference type="InterPro" id="IPR036163">
    <property type="entry name" value="HMA_dom_sf"/>
</dbReference>
<evidence type="ECO:0000256" key="15">
    <source>
        <dbReference type="RuleBase" id="RU362081"/>
    </source>
</evidence>
<keyword evidence="9 15" id="KW-0067">ATP-binding</keyword>
<dbReference type="NCBIfam" id="TIGR01512">
    <property type="entry name" value="ATPase-IB2_Cd"/>
    <property type="match status" value="1"/>
</dbReference>
<dbReference type="InterPro" id="IPR021993">
    <property type="entry name" value="ATPase-cat-bd"/>
</dbReference>
<accession>A0A023WUC1</accession>
<dbReference type="PRINTS" id="PR00941">
    <property type="entry name" value="CDATPASE"/>
</dbReference>
<protein>
    <submittedName>
        <fullName evidence="17">Carbonate dehydratase</fullName>
    </submittedName>
</protein>
<dbReference type="Pfam" id="PF00702">
    <property type="entry name" value="Hydrolase"/>
    <property type="match status" value="1"/>
</dbReference>
<feature type="transmembrane region" description="Helical" evidence="15">
    <location>
        <begin position="181"/>
        <end position="202"/>
    </location>
</feature>
<dbReference type="GO" id="GO:0016887">
    <property type="term" value="F:ATP hydrolysis activity"/>
    <property type="evidence" value="ECO:0007669"/>
    <property type="project" value="InterPro"/>
</dbReference>
<dbReference type="NCBIfam" id="TIGR01494">
    <property type="entry name" value="ATPase_P-type"/>
    <property type="match status" value="1"/>
</dbReference>
<feature type="domain" description="HMA" evidence="16">
    <location>
        <begin position="93"/>
        <end position="159"/>
    </location>
</feature>
<dbReference type="GO" id="GO:0005524">
    <property type="term" value="F:ATP binding"/>
    <property type="evidence" value="ECO:0007669"/>
    <property type="project" value="UniProtKB-UniRule"/>
</dbReference>
<evidence type="ECO:0000259" key="16">
    <source>
        <dbReference type="PROSITE" id="PS50846"/>
    </source>
</evidence>
<dbReference type="InterPro" id="IPR036412">
    <property type="entry name" value="HAD-like_sf"/>
</dbReference>
<dbReference type="PRINTS" id="PR00119">
    <property type="entry name" value="CATATPASE"/>
</dbReference>
<evidence type="ECO:0000256" key="9">
    <source>
        <dbReference type="ARBA" id="ARBA00022840"/>
    </source>
</evidence>
<keyword evidence="11" id="KW-1278">Translocase</keyword>
<evidence type="ECO:0000256" key="2">
    <source>
        <dbReference type="ARBA" id="ARBA00006024"/>
    </source>
</evidence>
<dbReference type="Pfam" id="PF12156">
    <property type="entry name" value="ATPase-cat_bd"/>
    <property type="match status" value="1"/>
</dbReference>
<keyword evidence="4 15" id="KW-1003">Cell membrane</keyword>
<keyword evidence="6 15" id="KW-0812">Transmembrane</keyword>
<dbReference type="Pfam" id="PF00403">
    <property type="entry name" value="HMA"/>
    <property type="match status" value="1"/>
</dbReference>
<dbReference type="NCBIfam" id="TIGR01525">
    <property type="entry name" value="ATPase-IB_hvy"/>
    <property type="match status" value="1"/>
</dbReference>
<dbReference type="GO" id="GO:0043682">
    <property type="term" value="F:P-type divalent copper transporter activity"/>
    <property type="evidence" value="ECO:0007669"/>
    <property type="project" value="TreeGrafter"/>
</dbReference>
<dbReference type="InterPro" id="IPR023298">
    <property type="entry name" value="ATPase_P-typ_TM_dom_sf"/>
</dbReference>
<gene>
    <name evidence="17" type="ORF">UIB01_12855</name>
</gene>
<feature type="transmembrane region" description="Helical" evidence="15">
    <location>
        <begin position="455"/>
        <end position="478"/>
    </location>
</feature>
<evidence type="ECO:0000256" key="11">
    <source>
        <dbReference type="ARBA" id="ARBA00022967"/>
    </source>
</evidence>
<keyword evidence="7 15" id="KW-0479">Metal-binding</keyword>
<evidence type="ECO:0000256" key="1">
    <source>
        <dbReference type="ARBA" id="ARBA00004651"/>
    </source>
</evidence>
<evidence type="ECO:0000256" key="6">
    <source>
        <dbReference type="ARBA" id="ARBA00022692"/>
    </source>
</evidence>